<comment type="caution">
    <text evidence="1">The sequence shown here is derived from an EMBL/GenBank/DDBJ whole genome shotgun (WGS) entry which is preliminary data.</text>
</comment>
<dbReference type="EMBL" id="JTJJ01000018">
    <property type="protein sequence ID" value="KHJ69301.1"/>
    <property type="molecule type" value="Genomic_DNA"/>
</dbReference>
<sequence>MRQHLNMQGAPDHHLYKGIAGLLSLPDEIHNILNQHFPHRRWTHWLEKVNACFSKINLNAQWASAIDTVDDRALTELEMISTVLEAKGQIALIDQDEMDVFREKINALKSDVISAELSSGIKQSILHYLNKILAAIESYQITGVEPIMEAMESAIGRAALNEDYRDALRETGVGKKLGEIISLVANAVTIAQGIPFVATPLLTLLGSQ</sequence>
<name>A0A0B1RCA6_9GAMM</name>
<gene>
    <name evidence="1" type="ORF">QU24_04495</name>
</gene>
<proteinExistence type="predicted"/>
<reference evidence="1 2" key="1">
    <citation type="submission" date="2014-11" db="EMBL/GenBank/DDBJ databases">
        <title>Genome sequencing of Pantoea rodasii ND03.</title>
        <authorList>
            <person name="Muhamad Yunos N.Y."/>
            <person name="Chan K.-G."/>
        </authorList>
    </citation>
    <scope>NUCLEOTIDE SEQUENCE [LARGE SCALE GENOMIC DNA]</scope>
    <source>
        <strain evidence="1 2">ND03</strain>
    </source>
</reference>
<evidence type="ECO:0000313" key="2">
    <source>
        <dbReference type="Proteomes" id="UP000030853"/>
    </source>
</evidence>
<accession>A0A0B1RCA6</accession>
<dbReference type="Proteomes" id="UP000030853">
    <property type="component" value="Unassembled WGS sequence"/>
</dbReference>
<protein>
    <submittedName>
        <fullName evidence="1">Uncharacterized protein</fullName>
    </submittedName>
</protein>
<dbReference type="AlphaFoldDB" id="A0A0B1RCA6"/>
<evidence type="ECO:0000313" key="1">
    <source>
        <dbReference type="EMBL" id="KHJ69301.1"/>
    </source>
</evidence>
<organism evidence="1 2">
    <name type="scientific">Pantoea rodasii</name>
    <dbReference type="NCBI Taxonomy" id="1076549"/>
    <lineage>
        <taxon>Bacteria</taxon>
        <taxon>Pseudomonadati</taxon>
        <taxon>Pseudomonadota</taxon>
        <taxon>Gammaproteobacteria</taxon>
        <taxon>Enterobacterales</taxon>
        <taxon>Erwiniaceae</taxon>
        <taxon>Pantoea</taxon>
    </lineage>
</organism>